<gene>
    <name evidence="9" type="ORF">CHILSU_LOCUS4687</name>
</gene>
<dbReference type="Pfam" id="PF23321">
    <property type="entry name" value="R1_ABCA1"/>
    <property type="match status" value="1"/>
</dbReference>
<evidence type="ECO:0000256" key="4">
    <source>
        <dbReference type="ARBA" id="ARBA00022840"/>
    </source>
</evidence>
<evidence type="ECO:0000256" key="1">
    <source>
        <dbReference type="ARBA" id="ARBA00004141"/>
    </source>
</evidence>
<evidence type="ECO:0000256" key="2">
    <source>
        <dbReference type="ARBA" id="ARBA00022692"/>
    </source>
</evidence>
<dbReference type="InterPro" id="IPR027417">
    <property type="entry name" value="P-loop_NTPase"/>
</dbReference>
<comment type="subcellular location">
    <subcellularLocation>
        <location evidence="1">Membrane</location>
        <topology evidence="1">Multi-pass membrane protein</topology>
    </subcellularLocation>
</comment>
<keyword evidence="4" id="KW-0067">ATP-binding</keyword>
<keyword evidence="6 7" id="KW-0472">Membrane</keyword>
<feature type="domain" description="ABC transporter" evidence="8">
    <location>
        <begin position="486"/>
        <end position="715"/>
    </location>
</feature>
<dbReference type="CDD" id="cd03263">
    <property type="entry name" value="ABC_subfamily_A"/>
    <property type="match status" value="2"/>
</dbReference>
<name>A0ABN8AYK7_CHISP</name>
<feature type="transmembrane region" description="Helical" evidence="7">
    <location>
        <begin position="405"/>
        <end position="427"/>
    </location>
</feature>
<dbReference type="InterPro" id="IPR013525">
    <property type="entry name" value="ABC2_TM"/>
</dbReference>
<dbReference type="EMBL" id="OU963912">
    <property type="protein sequence ID" value="CAH0401461.1"/>
    <property type="molecule type" value="Genomic_DNA"/>
</dbReference>
<protein>
    <recommendedName>
        <fullName evidence="8">ABC transporter domain-containing protein</fullName>
    </recommendedName>
</protein>
<feature type="transmembrane region" description="Helical" evidence="7">
    <location>
        <begin position="1128"/>
        <end position="1147"/>
    </location>
</feature>
<feature type="transmembrane region" description="Helical" evidence="7">
    <location>
        <begin position="844"/>
        <end position="863"/>
    </location>
</feature>
<feature type="transmembrane region" description="Helical" evidence="7">
    <location>
        <begin position="1095"/>
        <end position="1122"/>
    </location>
</feature>
<dbReference type="SMART" id="SM00382">
    <property type="entry name" value="AAA"/>
    <property type="match status" value="2"/>
</dbReference>
<keyword evidence="2 7" id="KW-0812">Transmembrane</keyword>
<evidence type="ECO:0000256" key="6">
    <source>
        <dbReference type="ARBA" id="ARBA00023136"/>
    </source>
</evidence>
<feature type="transmembrane region" description="Helical" evidence="7">
    <location>
        <begin position="225"/>
        <end position="246"/>
    </location>
</feature>
<accession>A0ABN8AYK7</accession>
<feature type="domain" description="ABC transporter" evidence="8">
    <location>
        <begin position="1305"/>
        <end position="1539"/>
    </location>
</feature>
<evidence type="ECO:0000256" key="5">
    <source>
        <dbReference type="ARBA" id="ARBA00022989"/>
    </source>
</evidence>
<feature type="transmembrane region" description="Helical" evidence="7">
    <location>
        <begin position="304"/>
        <end position="327"/>
    </location>
</feature>
<dbReference type="PROSITE" id="PS50893">
    <property type="entry name" value="ABC_TRANSPORTER_2"/>
    <property type="match status" value="2"/>
</dbReference>
<evidence type="ECO:0000313" key="10">
    <source>
        <dbReference type="Proteomes" id="UP001153292"/>
    </source>
</evidence>
<dbReference type="Gene3D" id="3.40.50.300">
    <property type="entry name" value="P-loop containing nucleotide triphosphate hydrolases"/>
    <property type="match status" value="2"/>
</dbReference>
<keyword evidence="3" id="KW-0547">Nucleotide-binding</keyword>
<reference evidence="9" key="1">
    <citation type="submission" date="2021-12" db="EMBL/GenBank/DDBJ databases">
        <authorList>
            <person name="King R."/>
        </authorList>
    </citation>
    <scope>NUCLEOTIDE SEQUENCE</scope>
</reference>
<sequence length="1637" mass="182477">MMCRVLGILMWKHIIARKRKYIRTPVEFLAPIIIIILLFVFRDEINPKKSHPRDAEIPDVHQTETVSLLKVGKPPVVLYTPVTSKTKELMKLVSEKFASNKRRPTEFQPFDNLTNIVNFSQSMEYDEAIVIFQNVSEETWPETLNYTIRMKNPFMTATPTSLDTELTPHSGYGIIYEKFMTLQWAIDTSYLQLLTGTEVNLNLYVQEFPYMKHKGNSMSAMIAEWMKTVCWMSLLLPFLFLMTRLLEERATGIQELMKMMGVQRGPLWMAHVGNALGPGLVFAALTGILLTASTNPLLANTNGFLIFLLLLVYYFTVIGMAFASSYLTKSTQYAVTLCVLTYVFLWIPAAQITQREIDSPLVVLSGLLPHVPMTWIWTEVGQLEKYGQGLTFATMFTSHSTQSGSAFAALLVMVWQVLFFFLLAWYLDHVYPGQYGQAMPWYFLCQKQYWRKNDVTPDEEIEELEECAEQDQRYFEPTPPGQDVGIKIMNVTKVFPKQRALHNVSLDVFKGEITVLLGHNGAGKTTLMSIITGMLSATEGKVYVCGSEMRPQQDAARQRLGLCPQHNLFFPDLTVLEHVMFFTLLKGGSFAETRTSSESLLDKLGILDKMNSMSSELSGGMKRRLQLACALAGGADVLILDEPTSGLDVETRRELWDLLLALRGSRTVLLSTHFMEEADALGDRVAALHAGKLRCFATPLYLKKAIGTGYRLTFTTIGVPNEEAITRVVTSQVPDATVKEQSFNSISYNLPATSSDKFPELFSSLEYKRPELSIDSIGVGISTLEEVFLRLCSDVDTTLTNDDVDGVGGDSISTRNRLTGVLLYLRQFLVLFKRQINYILYKKMWFLILQVILPILMIVLFTLNFNNAEVEMRNNLTPLNLDIYDSMGDKRVLYNVNFPEVTLRTISDRYPGVIFENTTNAAEAVVRFARRDTIDYNKYLIGIELNNTDAKVLYTTIVRHAAPVGLNLLSNLVANSLLPWSNGNTIVTNNHPLDTQRGERRPEIVEPKPIAAAIFWVVTVVFIILATAVNSASLVCKERVTGARHLHIMSGASCGVHWGTTLTAHTAVAALTLVLPAAVTAAAADRDQTFTAPAFILTLATVLLLGCMAFFALMYLVSFFFAERGTSIILVIIALLFGLILPGVKSAKDLFKMNESKSFTDYLLLISSYVMPPHTLTMAASETVVTARLNALCTLNRDKCPILLVAEHGFDPDACCESTGNMNCYFCYEKNAPGPMIVCLFVQLIVYMILVCLMEKGVFKWMYESVMNARYQPPPPRRLDEMGRAERAYVTKAIALPTKQIPDAMLVSDLHKNYRFLNKSFPAVKGISFSVKKGECFGLLGVNGAGKSTTFQMLTGERCPTRGQVFANGHHLKGYASEYLHSLGYCPQFFGLDEFQTGAENLELTLTLRGLSADAVKLEAASWIEVVGLQKYANRFVGGYSGGCMRRLAAASALACGAPLTLLDEPTAGVDVAARRRVWAALRRAITHQRAVIITSHSMDEMEALCNRIAIMSMGEICALGSPAALRAAHAAGHAVIIKVTSQSTTGDETDSGNSQLNKLKGTLRQKFNCTLKDEHKTMLHYHINETLQYSELFRELEELKAAFPLVEDYSVTETTLEEVFLSFARPQPSPPPSRPV</sequence>
<keyword evidence="10" id="KW-1185">Reference proteome</keyword>
<dbReference type="InterPro" id="IPR003439">
    <property type="entry name" value="ABC_transporter-like_ATP-bd"/>
</dbReference>
<feature type="transmembrane region" description="Helical" evidence="7">
    <location>
        <begin position="1010"/>
        <end position="1029"/>
    </location>
</feature>
<dbReference type="InterPro" id="IPR026082">
    <property type="entry name" value="ABCA"/>
</dbReference>
<evidence type="ECO:0000256" key="3">
    <source>
        <dbReference type="ARBA" id="ARBA00022741"/>
    </source>
</evidence>
<dbReference type="SUPFAM" id="SSF52540">
    <property type="entry name" value="P-loop containing nucleoside triphosphate hydrolases"/>
    <property type="match status" value="2"/>
</dbReference>
<feature type="transmembrane region" description="Helical" evidence="7">
    <location>
        <begin position="267"/>
        <end position="292"/>
    </location>
</feature>
<feature type="transmembrane region" description="Helical" evidence="7">
    <location>
        <begin position="334"/>
        <end position="353"/>
    </location>
</feature>
<evidence type="ECO:0000256" key="7">
    <source>
        <dbReference type="SAM" id="Phobius"/>
    </source>
</evidence>
<organism evidence="9 10">
    <name type="scientific">Chilo suppressalis</name>
    <name type="common">Asiatic rice borer moth</name>
    <dbReference type="NCBI Taxonomy" id="168631"/>
    <lineage>
        <taxon>Eukaryota</taxon>
        <taxon>Metazoa</taxon>
        <taxon>Ecdysozoa</taxon>
        <taxon>Arthropoda</taxon>
        <taxon>Hexapoda</taxon>
        <taxon>Insecta</taxon>
        <taxon>Pterygota</taxon>
        <taxon>Neoptera</taxon>
        <taxon>Endopterygota</taxon>
        <taxon>Lepidoptera</taxon>
        <taxon>Glossata</taxon>
        <taxon>Ditrysia</taxon>
        <taxon>Pyraloidea</taxon>
        <taxon>Crambidae</taxon>
        <taxon>Crambinae</taxon>
        <taxon>Chilo</taxon>
    </lineage>
</organism>
<dbReference type="Proteomes" id="UP001153292">
    <property type="component" value="Chromosome 19"/>
</dbReference>
<dbReference type="PROSITE" id="PS00211">
    <property type="entry name" value="ABC_TRANSPORTER_1"/>
    <property type="match status" value="1"/>
</dbReference>
<evidence type="ECO:0000313" key="9">
    <source>
        <dbReference type="EMBL" id="CAH0401461.1"/>
    </source>
</evidence>
<dbReference type="Pfam" id="PF12698">
    <property type="entry name" value="ABC2_membrane_3"/>
    <property type="match status" value="2"/>
</dbReference>
<keyword evidence="5 7" id="KW-1133">Transmembrane helix</keyword>
<feature type="transmembrane region" description="Helical" evidence="7">
    <location>
        <begin position="1232"/>
        <end position="1253"/>
    </location>
</feature>
<evidence type="ECO:0000259" key="8">
    <source>
        <dbReference type="PROSITE" id="PS50893"/>
    </source>
</evidence>
<dbReference type="InterPro" id="IPR003593">
    <property type="entry name" value="AAA+_ATPase"/>
</dbReference>
<dbReference type="InterPro" id="IPR056264">
    <property type="entry name" value="R2_ABCA1-4-like"/>
</dbReference>
<dbReference type="PANTHER" id="PTHR19229">
    <property type="entry name" value="ATP-BINDING CASSETTE TRANSPORTER SUBFAMILY A ABCA"/>
    <property type="match status" value="1"/>
</dbReference>
<dbReference type="InterPro" id="IPR017871">
    <property type="entry name" value="ABC_transporter-like_CS"/>
</dbReference>
<proteinExistence type="predicted"/>
<dbReference type="Pfam" id="PF00005">
    <property type="entry name" value="ABC_tran"/>
    <property type="match status" value="2"/>
</dbReference>
<feature type="transmembrane region" description="Helical" evidence="7">
    <location>
        <begin position="21"/>
        <end position="41"/>
    </location>
</feature>
<dbReference type="PANTHER" id="PTHR19229:SF250">
    <property type="entry name" value="ABC TRANSPORTER DOMAIN-CONTAINING PROTEIN-RELATED"/>
    <property type="match status" value="1"/>
</dbReference>